<keyword evidence="13" id="KW-1185">Reference proteome</keyword>
<comment type="caution">
    <text evidence="12">The sequence shown here is derived from an EMBL/GenBank/DDBJ whole genome shotgun (WGS) entry which is preliminary data.</text>
</comment>
<dbReference type="AlphaFoldDB" id="A0A8J5T6V5"/>
<feature type="domain" description="Galactokinase N-terminal" evidence="11">
    <location>
        <begin position="18"/>
        <end position="66"/>
    </location>
</feature>
<dbReference type="GO" id="GO:0005524">
    <property type="term" value="F:ATP binding"/>
    <property type="evidence" value="ECO:0007669"/>
    <property type="project" value="UniProtKB-KW"/>
</dbReference>
<dbReference type="GO" id="GO:0004335">
    <property type="term" value="F:galactokinase activity"/>
    <property type="evidence" value="ECO:0007669"/>
    <property type="project" value="InterPro"/>
</dbReference>
<dbReference type="InterPro" id="IPR006204">
    <property type="entry name" value="GHMP_kinase_N_dom"/>
</dbReference>
<dbReference type="Gene3D" id="3.30.70.890">
    <property type="entry name" value="GHMP kinase, C-terminal domain"/>
    <property type="match status" value="1"/>
</dbReference>
<keyword evidence="5" id="KW-0418">Kinase</keyword>
<reference evidence="12" key="1">
    <citation type="journal article" date="2021" name="Sci. Adv.">
        <title>The American lobster genome reveals insights on longevity, neural, and immune adaptations.</title>
        <authorList>
            <person name="Polinski J.M."/>
            <person name="Zimin A.V."/>
            <person name="Clark K.F."/>
            <person name="Kohn A.B."/>
            <person name="Sadowski N."/>
            <person name="Timp W."/>
            <person name="Ptitsyn A."/>
            <person name="Khanna P."/>
            <person name="Romanova D.Y."/>
            <person name="Williams P."/>
            <person name="Greenwood S.J."/>
            <person name="Moroz L.L."/>
            <person name="Walt D.R."/>
            <person name="Bodnar A.G."/>
        </authorList>
    </citation>
    <scope>NUCLEOTIDE SEQUENCE</scope>
    <source>
        <strain evidence="12">GMGI-L3</strain>
    </source>
</reference>
<keyword evidence="8" id="KW-0119">Carbohydrate metabolism</keyword>
<keyword evidence="2" id="KW-0808">Transferase</keyword>
<dbReference type="InterPro" id="IPR020568">
    <property type="entry name" value="Ribosomal_Su5_D2-typ_SF"/>
</dbReference>
<dbReference type="Pfam" id="PF10509">
    <property type="entry name" value="GalKase_gal_bdg"/>
    <property type="match status" value="1"/>
</dbReference>
<dbReference type="GO" id="GO:0005829">
    <property type="term" value="C:cytosol"/>
    <property type="evidence" value="ECO:0007669"/>
    <property type="project" value="TreeGrafter"/>
</dbReference>
<dbReference type="PIRSF" id="PIRSF000530">
    <property type="entry name" value="Galactokinase"/>
    <property type="match status" value="1"/>
</dbReference>
<evidence type="ECO:0000256" key="4">
    <source>
        <dbReference type="ARBA" id="ARBA00022741"/>
    </source>
</evidence>
<dbReference type="InterPro" id="IPR036554">
    <property type="entry name" value="GHMP_kinase_C_sf"/>
</dbReference>
<keyword evidence="7" id="KW-0460">Magnesium</keyword>
<dbReference type="Gene3D" id="3.30.230.10">
    <property type="match status" value="1"/>
</dbReference>
<dbReference type="PANTHER" id="PTHR10457">
    <property type="entry name" value="MEVALONATE KINASE/GALACTOKINASE"/>
    <property type="match status" value="1"/>
</dbReference>
<feature type="domain" description="GHMP kinase N-terminal" evidence="9">
    <location>
        <begin position="103"/>
        <end position="175"/>
    </location>
</feature>
<evidence type="ECO:0000259" key="9">
    <source>
        <dbReference type="Pfam" id="PF00288"/>
    </source>
</evidence>
<evidence type="ECO:0000313" key="13">
    <source>
        <dbReference type="Proteomes" id="UP000747542"/>
    </source>
</evidence>
<dbReference type="GO" id="GO:0046872">
    <property type="term" value="F:metal ion binding"/>
    <property type="evidence" value="ECO:0007669"/>
    <property type="project" value="UniProtKB-KW"/>
</dbReference>
<dbReference type="InterPro" id="IPR019741">
    <property type="entry name" value="Galactokinase_CS"/>
</dbReference>
<evidence type="ECO:0000259" key="10">
    <source>
        <dbReference type="Pfam" id="PF08544"/>
    </source>
</evidence>
<evidence type="ECO:0000256" key="1">
    <source>
        <dbReference type="ARBA" id="ARBA00006566"/>
    </source>
</evidence>
<dbReference type="PRINTS" id="PR00473">
    <property type="entry name" value="GALCTOKINASE"/>
</dbReference>
<sequence>MASKIPEVSSLVCEAQLAFKATYGGNADTAVSAPGRVNIIGEHTDYNDGFVFPMALPLVTVIIGRKTQSGLCRIQTLSEFADKPLQVAFKTPSSSAPLTRDVSGFDAVVTSSVPLGGGLSSSASLEVATYTFLESITGTKATSLREKALACQKAEHEFANMPCGIMDQFISTMGKRGNALLIDCRSLESTLVPLTDPSIAFVITNSNVRHTLSGTEYPTRRRQCQEAATVMGKKCLRDATLQDLEKHRSSLSEEVYKRAQHAISEIQRTEEAVSVLRNSDYTLFGKMMTESHNSLKDDYEVSCSELDELVAGALEVPGVFGSRMTGGGFGGCTVTLVKQECVDSLISHTLEKYSGKPTFYVCLPSEGTQQLAI</sequence>
<dbReference type="SUPFAM" id="SSF55060">
    <property type="entry name" value="GHMP Kinase, C-terminal domain"/>
    <property type="match status" value="1"/>
</dbReference>
<dbReference type="PROSITE" id="PS00106">
    <property type="entry name" value="GALACTOKINASE"/>
    <property type="match status" value="1"/>
</dbReference>
<dbReference type="InterPro" id="IPR014721">
    <property type="entry name" value="Ribsml_uS5_D2-typ_fold_subgr"/>
</dbReference>
<evidence type="ECO:0000256" key="3">
    <source>
        <dbReference type="ARBA" id="ARBA00022723"/>
    </source>
</evidence>
<dbReference type="FunFam" id="3.30.70.890:FF:000001">
    <property type="entry name" value="Galactokinase"/>
    <property type="match status" value="1"/>
</dbReference>
<protein>
    <submittedName>
        <fullName evidence="12">Galactokinase-like</fullName>
    </submittedName>
</protein>
<evidence type="ECO:0000256" key="8">
    <source>
        <dbReference type="ARBA" id="ARBA00023277"/>
    </source>
</evidence>
<dbReference type="Pfam" id="PF00288">
    <property type="entry name" value="GHMP_kinases_N"/>
    <property type="match status" value="1"/>
</dbReference>
<dbReference type="PROSITE" id="PS00627">
    <property type="entry name" value="GHMP_KINASES_ATP"/>
    <property type="match status" value="1"/>
</dbReference>
<dbReference type="InterPro" id="IPR006203">
    <property type="entry name" value="GHMP_knse_ATP-bd_CS"/>
</dbReference>
<dbReference type="GO" id="GO:0006012">
    <property type="term" value="P:galactose metabolic process"/>
    <property type="evidence" value="ECO:0007669"/>
    <property type="project" value="InterPro"/>
</dbReference>
<evidence type="ECO:0000313" key="12">
    <source>
        <dbReference type="EMBL" id="KAG7173026.1"/>
    </source>
</evidence>
<evidence type="ECO:0000256" key="7">
    <source>
        <dbReference type="ARBA" id="ARBA00022842"/>
    </source>
</evidence>
<dbReference type="InterPro" id="IPR013750">
    <property type="entry name" value="GHMP_kinase_C_dom"/>
</dbReference>
<comment type="similarity">
    <text evidence="1">Belongs to the GHMP kinase family. GalK subfamily.</text>
</comment>
<organism evidence="12 13">
    <name type="scientific">Homarus americanus</name>
    <name type="common">American lobster</name>
    <dbReference type="NCBI Taxonomy" id="6706"/>
    <lineage>
        <taxon>Eukaryota</taxon>
        <taxon>Metazoa</taxon>
        <taxon>Ecdysozoa</taxon>
        <taxon>Arthropoda</taxon>
        <taxon>Crustacea</taxon>
        <taxon>Multicrustacea</taxon>
        <taxon>Malacostraca</taxon>
        <taxon>Eumalacostraca</taxon>
        <taxon>Eucarida</taxon>
        <taxon>Decapoda</taxon>
        <taxon>Pleocyemata</taxon>
        <taxon>Astacidea</taxon>
        <taxon>Nephropoidea</taxon>
        <taxon>Nephropidae</taxon>
        <taxon>Homarus</taxon>
    </lineage>
</organism>
<dbReference type="EMBL" id="JAHLQT010010178">
    <property type="protein sequence ID" value="KAG7173026.1"/>
    <property type="molecule type" value="Genomic_DNA"/>
</dbReference>
<dbReference type="NCBIfam" id="TIGR00131">
    <property type="entry name" value="gal_kin"/>
    <property type="match status" value="1"/>
</dbReference>
<dbReference type="PANTHER" id="PTHR10457:SF7">
    <property type="entry name" value="GALACTOKINASE-RELATED"/>
    <property type="match status" value="1"/>
</dbReference>
<keyword evidence="4" id="KW-0547">Nucleotide-binding</keyword>
<feature type="domain" description="GHMP kinase C-terminal" evidence="10">
    <location>
        <begin position="274"/>
        <end position="339"/>
    </location>
</feature>
<keyword evidence="6" id="KW-0067">ATP-binding</keyword>
<dbReference type="Proteomes" id="UP000747542">
    <property type="component" value="Unassembled WGS sequence"/>
</dbReference>
<dbReference type="SUPFAM" id="SSF54211">
    <property type="entry name" value="Ribosomal protein S5 domain 2-like"/>
    <property type="match status" value="1"/>
</dbReference>
<evidence type="ECO:0000256" key="6">
    <source>
        <dbReference type="ARBA" id="ARBA00022840"/>
    </source>
</evidence>
<dbReference type="Pfam" id="PF08544">
    <property type="entry name" value="GHMP_kinases_C"/>
    <property type="match status" value="1"/>
</dbReference>
<dbReference type="InterPro" id="IPR019539">
    <property type="entry name" value="GalKase_N"/>
</dbReference>
<gene>
    <name evidence="12" type="primary">GALK1-L</name>
    <name evidence="12" type="ORF">Hamer_G008544</name>
</gene>
<accession>A0A8J5T6V5</accession>
<evidence type="ECO:0000259" key="11">
    <source>
        <dbReference type="Pfam" id="PF10509"/>
    </source>
</evidence>
<evidence type="ECO:0000256" key="2">
    <source>
        <dbReference type="ARBA" id="ARBA00022679"/>
    </source>
</evidence>
<dbReference type="InterPro" id="IPR000705">
    <property type="entry name" value="Galactokinase"/>
</dbReference>
<keyword evidence="3" id="KW-0479">Metal-binding</keyword>
<proteinExistence type="inferred from homology"/>
<dbReference type="PRINTS" id="PR00959">
    <property type="entry name" value="MEVGALKINASE"/>
</dbReference>
<evidence type="ECO:0000256" key="5">
    <source>
        <dbReference type="ARBA" id="ARBA00022777"/>
    </source>
</evidence>
<name>A0A8J5T6V5_HOMAM</name>
<dbReference type="InterPro" id="IPR006206">
    <property type="entry name" value="Mevalonate/galactokinase"/>
</dbReference>